<evidence type="ECO:0000313" key="3">
    <source>
        <dbReference type="Proteomes" id="UP001295684"/>
    </source>
</evidence>
<name>A0AAD2D7U1_EUPCR</name>
<proteinExistence type="predicted"/>
<feature type="compositionally biased region" description="Polar residues" evidence="1">
    <location>
        <begin position="1"/>
        <end position="17"/>
    </location>
</feature>
<accession>A0AAD2D7U1</accession>
<reference evidence="2" key="1">
    <citation type="submission" date="2023-07" db="EMBL/GenBank/DDBJ databases">
        <authorList>
            <consortium name="AG Swart"/>
            <person name="Singh M."/>
            <person name="Singh A."/>
            <person name="Seah K."/>
            <person name="Emmerich C."/>
        </authorList>
    </citation>
    <scope>NUCLEOTIDE SEQUENCE</scope>
    <source>
        <strain evidence="2">DP1</strain>
    </source>
</reference>
<comment type="caution">
    <text evidence="2">The sequence shown here is derived from an EMBL/GenBank/DDBJ whole genome shotgun (WGS) entry which is preliminary data.</text>
</comment>
<organism evidence="2 3">
    <name type="scientific">Euplotes crassus</name>
    <dbReference type="NCBI Taxonomy" id="5936"/>
    <lineage>
        <taxon>Eukaryota</taxon>
        <taxon>Sar</taxon>
        <taxon>Alveolata</taxon>
        <taxon>Ciliophora</taxon>
        <taxon>Intramacronucleata</taxon>
        <taxon>Spirotrichea</taxon>
        <taxon>Hypotrichia</taxon>
        <taxon>Euplotida</taxon>
        <taxon>Euplotidae</taxon>
        <taxon>Moneuplotes</taxon>
    </lineage>
</organism>
<dbReference type="AlphaFoldDB" id="A0AAD2D7U1"/>
<feature type="region of interest" description="Disordered" evidence="1">
    <location>
        <begin position="94"/>
        <end position="140"/>
    </location>
</feature>
<keyword evidence="3" id="KW-1185">Reference proteome</keyword>
<dbReference type="EMBL" id="CAMPGE010026437">
    <property type="protein sequence ID" value="CAI2384127.1"/>
    <property type="molecule type" value="Genomic_DNA"/>
</dbReference>
<evidence type="ECO:0000256" key="1">
    <source>
        <dbReference type="SAM" id="MobiDB-lite"/>
    </source>
</evidence>
<feature type="compositionally biased region" description="Basic residues" evidence="1">
    <location>
        <begin position="105"/>
        <end position="114"/>
    </location>
</feature>
<sequence>MQMYGNQSLMSPNQTFTSSSRRRDSRQNSGSPSSSKQPCNSKESTAIGKRSAVANRKKSKNQGESYQTVIHEAESYLEDTAQFRKEEGKYMRVEEKNYRTDKNKSSKRRGKKSTIHIERQTQRSASKNKQRFGKNKERRIEDRVKELTKEISELRKQKGDLNLRFEKANSQLNDLQPKYDRVLKEKEQYKNLVQQSNKTNNSYKKENESFGDLITALNNVAYQLSVFLCKNLEMEKNKMSNDQDHIYYSNKVREDTPVIQHFHDSSAFHSSQPIQENMYNNAYQEGVENAQISIQDKEKQELLSIISNFTKNINKRHSVNILDMVSFPNDLLNEFPQLFESLSNSPPHFPNDQLQKYENPPRNSQDLSISHLRPNVSINKSMKNTYSGLELYKTGTETPRNMSKYGHYSMNQSFNNGRNSQSALLKGKYGLDSQERSHYIAQNEESGYISPVSPVKQL</sequence>
<gene>
    <name evidence="2" type="ORF">ECRASSUSDP1_LOCUS25648</name>
</gene>
<feature type="compositionally biased region" description="Basic and acidic residues" evidence="1">
    <location>
        <begin position="94"/>
        <end position="104"/>
    </location>
</feature>
<dbReference type="Proteomes" id="UP001295684">
    <property type="component" value="Unassembled WGS sequence"/>
</dbReference>
<protein>
    <submittedName>
        <fullName evidence="2">Uncharacterized protein</fullName>
    </submittedName>
</protein>
<feature type="region of interest" description="Disordered" evidence="1">
    <location>
        <begin position="1"/>
        <end position="65"/>
    </location>
</feature>
<feature type="compositionally biased region" description="Polar residues" evidence="1">
    <location>
        <begin position="32"/>
        <end position="44"/>
    </location>
</feature>
<evidence type="ECO:0000313" key="2">
    <source>
        <dbReference type="EMBL" id="CAI2384127.1"/>
    </source>
</evidence>